<dbReference type="Pfam" id="PF12867">
    <property type="entry name" value="DinB_2"/>
    <property type="match status" value="1"/>
</dbReference>
<dbReference type="SUPFAM" id="SSF109854">
    <property type="entry name" value="DinB/YfiT-like putative metalloenzymes"/>
    <property type="match status" value="1"/>
</dbReference>
<gene>
    <name evidence="2" type="ORF">SAMN05660293_02595</name>
</gene>
<proteinExistence type="predicted"/>
<dbReference type="RefSeq" id="WP_229208384.1">
    <property type="nucleotide sequence ID" value="NZ_FUZA01000002.1"/>
</dbReference>
<dbReference type="SUPFAM" id="SSF55961">
    <property type="entry name" value="Bet v1-like"/>
    <property type="match status" value="1"/>
</dbReference>
<evidence type="ECO:0000313" key="3">
    <source>
        <dbReference type="Proteomes" id="UP000190897"/>
    </source>
</evidence>
<evidence type="ECO:0000259" key="1">
    <source>
        <dbReference type="Pfam" id="PF12867"/>
    </source>
</evidence>
<protein>
    <submittedName>
        <fullName evidence="2">DinB superfamily protein</fullName>
    </submittedName>
</protein>
<dbReference type="Gene3D" id="1.20.120.450">
    <property type="entry name" value="dinb family like domain"/>
    <property type="match status" value="1"/>
</dbReference>
<keyword evidence="3" id="KW-1185">Reference proteome</keyword>
<reference evidence="3" key="1">
    <citation type="submission" date="2017-02" db="EMBL/GenBank/DDBJ databases">
        <authorList>
            <person name="Varghese N."/>
            <person name="Submissions S."/>
        </authorList>
    </citation>
    <scope>NUCLEOTIDE SEQUENCE [LARGE SCALE GENOMIC DNA]</scope>
    <source>
        <strain evidence="3">DSM 22270</strain>
    </source>
</reference>
<dbReference type="STRING" id="651661.SAMN05660293_02595"/>
<dbReference type="AlphaFoldDB" id="A0A1T5EM98"/>
<feature type="domain" description="DinB-like" evidence="1">
    <location>
        <begin position="157"/>
        <end position="308"/>
    </location>
</feature>
<dbReference type="Gene3D" id="3.30.530.20">
    <property type="match status" value="1"/>
</dbReference>
<sequence>METKLIKKSIEINAPKENVWEVMISNEKNKIWYNAFSEGTQAETDWQVGSKAVFSDDSKSGIVGVITVNKPAEELVIEYTGVLNDGVENYENEEAQSVKGFQEFYWLKEANGVTQLDMQCDMGVDYFEMMSDAWDHALLIVKELAETDTSASALLDQLDNTTKNFLEAINKFDEEEINEVPFEGSWTAGQVVEHILKSESGLPGLLLGDSADTERPVDANIPEIEHIFLDFSTKLKAPDFNVPSNGPHNKAELIAAFTKEREEIRKVAAEHDLTPTATAFAFPGVGELTRWEWLNFVVCHSKRHIHQLKNIRKKLSEKVAG</sequence>
<evidence type="ECO:0000313" key="2">
    <source>
        <dbReference type="EMBL" id="SKB85016.1"/>
    </source>
</evidence>
<dbReference type="Proteomes" id="UP000190897">
    <property type="component" value="Unassembled WGS sequence"/>
</dbReference>
<dbReference type="InterPro" id="IPR023393">
    <property type="entry name" value="START-like_dom_sf"/>
</dbReference>
<dbReference type="EMBL" id="FUZA01000002">
    <property type="protein sequence ID" value="SKB85016.1"/>
    <property type="molecule type" value="Genomic_DNA"/>
</dbReference>
<dbReference type="InterPro" id="IPR024775">
    <property type="entry name" value="DinB-like"/>
</dbReference>
<name>A0A1T5EM98_9BACT</name>
<organism evidence="2 3">
    <name type="scientific">Dyadobacter psychrophilus</name>
    <dbReference type="NCBI Taxonomy" id="651661"/>
    <lineage>
        <taxon>Bacteria</taxon>
        <taxon>Pseudomonadati</taxon>
        <taxon>Bacteroidota</taxon>
        <taxon>Cytophagia</taxon>
        <taxon>Cytophagales</taxon>
        <taxon>Spirosomataceae</taxon>
        <taxon>Dyadobacter</taxon>
    </lineage>
</organism>
<dbReference type="InterPro" id="IPR034660">
    <property type="entry name" value="DinB/YfiT-like"/>
</dbReference>
<accession>A0A1T5EM98</accession>